<proteinExistence type="predicted"/>
<dbReference type="VEuPathDB" id="FungiDB:yc1106_05586"/>
<keyword evidence="2" id="KW-1185">Reference proteome</keyword>
<name>A0A9Q8Z8C5_CURCL</name>
<evidence type="ECO:0000313" key="1">
    <source>
        <dbReference type="EMBL" id="USP78312.1"/>
    </source>
</evidence>
<dbReference type="OrthoDB" id="3686096at2759"/>
<dbReference type="Proteomes" id="UP001056012">
    <property type="component" value="Chromosome 4"/>
</dbReference>
<evidence type="ECO:0000313" key="2">
    <source>
        <dbReference type="Proteomes" id="UP001056012"/>
    </source>
</evidence>
<gene>
    <name evidence="1" type="ORF">yc1106_05586</name>
</gene>
<dbReference type="EMBL" id="CP089277">
    <property type="protein sequence ID" value="USP78312.1"/>
    <property type="molecule type" value="Genomic_DNA"/>
</dbReference>
<dbReference type="AlphaFoldDB" id="A0A9Q8Z8C5"/>
<protein>
    <submittedName>
        <fullName evidence="1">Uncharacterized protein</fullName>
    </submittedName>
</protein>
<accession>A0A9Q8Z8C5</accession>
<sequence length="178" mass="19499">MASMNPGYAVSRSNGSSEAWVALAALARALNITMDALQVALNGAYDILEITSGDPILALQVSLQRLQYHINISALTEIIGRFQYLFGSLINHQSILIPLRPSTIEIEEDSDFDGSPPLPAPISSRRLTTGKLLHRAEAMRSSAMLMESLDEEWVVDMGGEYLDTPTVWLFAGALHRKT</sequence>
<reference evidence="1" key="1">
    <citation type="submission" date="2021-12" db="EMBL/GenBank/DDBJ databases">
        <title>Curvularia clavata genome.</title>
        <authorList>
            <person name="Cao Y."/>
        </authorList>
    </citation>
    <scope>NUCLEOTIDE SEQUENCE</scope>
    <source>
        <strain evidence="1">Yc1106</strain>
    </source>
</reference>
<organism evidence="1 2">
    <name type="scientific">Curvularia clavata</name>
    <dbReference type="NCBI Taxonomy" id="95742"/>
    <lineage>
        <taxon>Eukaryota</taxon>
        <taxon>Fungi</taxon>
        <taxon>Dikarya</taxon>
        <taxon>Ascomycota</taxon>
        <taxon>Pezizomycotina</taxon>
        <taxon>Dothideomycetes</taxon>
        <taxon>Pleosporomycetidae</taxon>
        <taxon>Pleosporales</taxon>
        <taxon>Pleosporineae</taxon>
        <taxon>Pleosporaceae</taxon>
        <taxon>Curvularia</taxon>
    </lineage>
</organism>